<name>A0A0H5BQ53_BLAVI</name>
<evidence type="ECO:0000256" key="2">
    <source>
        <dbReference type="ARBA" id="ARBA00022679"/>
    </source>
</evidence>
<evidence type="ECO:0000313" key="4">
    <source>
        <dbReference type="EMBL" id="BAS00369.1"/>
    </source>
</evidence>
<dbReference type="Gene3D" id="3.40.50.2000">
    <property type="entry name" value="Glycogen Phosphorylase B"/>
    <property type="match status" value="2"/>
</dbReference>
<reference evidence="6" key="3">
    <citation type="journal article" date="2016" name="Genome Announc.">
        <title>Revised genome sequence of the purple photosynthetic bacterium Blastochloris viridis.</title>
        <authorList>
            <person name="Liu L.N."/>
            <person name="Faulkner M."/>
            <person name="Liu X."/>
            <person name="Huang F."/>
            <person name="Darby A.C."/>
            <person name="Hall N."/>
        </authorList>
    </citation>
    <scope>NUCLEOTIDE SEQUENCE [LARGE SCALE GENOMIC DNA]</scope>
    <source>
        <strain evidence="6">ATCC 19567 / DSM 133 / F</strain>
    </source>
</reference>
<dbReference type="EC" id="2.4.1.246" evidence="5"/>
<reference evidence="5" key="2">
    <citation type="submission" date="2015-11" db="EMBL/GenBank/DDBJ databases">
        <authorList>
            <person name="Zhang Y."/>
            <person name="Guo Z."/>
        </authorList>
    </citation>
    <scope>NUCLEOTIDE SEQUENCE</scope>
    <source>
        <strain evidence="5">1</strain>
    </source>
</reference>
<dbReference type="AlphaFoldDB" id="A0A0H5BQ53"/>
<evidence type="ECO:0000256" key="1">
    <source>
        <dbReference type="ARBA" id="ARBA00022676"/>
    </source>
</evidence>
<dbReference type="Pfam" id="PF13692">
    <property type="entry name" value="Glyco_trans_1_4"/>
    <property type="match status" value="1"/>
</dbReference>
<dbReference type="EMBL" id="AP014854">
    <property type="protein sequence ID" value="BAS00369.1"/>
    <property type="molecule type" value="Genomic_DNA"/>
</dbReference>
<evidence type="ECO:0000313" key="6">
    <source>
        <dbReference type="Proteomes" id="UP000065734"/>
    </source>
</evidence>
<dbReference type="STRING" id="1079.BVIR_1967"/>
<dbReference type="Pfam" id="PF13439">
    <property type="entry name" value="Glyco_transf_4"/>
    <property type="match status" value="1"/>
</dbReference>
<dbReference type="OrthoDB" id="9790710at2"/>
<organism evidence="5 6">
    <name type="scientific">Blastochloris viridis</name>
    <name type="common">Rhodopseudomonas viridis</name>
    <dbReference type="NCBI Taxonomy" id="1079"/>
    <lineage>
        <taxon>Bacteria</taxon>
        <taxon>Pseudomonadati</taxon>
        <taxon>Pseudomonadota</taxon>
        <taxon>Alphaproteobacteria</taxon>
        <taxon>Hyphomicrobiales</taxon>
        <taxon>Blastochloridaceae</taxon>
        <taxon>Blastochloris</taxon>
    </lineage>
</organism>
<proteinExistence type="predicted"/>
<dbReference type="SUPFAM" id="SSF53756">
    <property type="entry name" value="UDP-Glycosyltransferase/glycogen phosphorylase"/>
    <property type="match status" value="1"/>
</dbReference>
<reference evidence="4" key="1">
    <citation type="journal article" date="2015" name="Genome Announc.">
        <title>Complete Genome Sequence of the Bacteriochlorophyll b-Producing Photosynthetic Bacterium Blastochloris viridis.</title>
        <authorList>
            <person name="Tsukatani Y."/>
            <person name="Hirose Y."/>
            <person name="Harada J."/>
            <person name="Misawa N."/>
            <person name="Mori K."/>
            <person name="Inoue K."/>
            <person name="Tamiaki H."/>
        </authorList>
    </citation>
    <scope>NUCLEOTIDE SEQUENCE [LARGE SCALE GENOMIC DNA]</scope>
    <source>
        <strain evidence="4">DSM 133</strain>
    </source>
</reference>
<dbReference type="PANTHER" id="PTHR12526:SF510">
    <property type="entry name" value="D-INOSITOL 3-PHOSPHATE GLYCOSYLTRANSFERASE"/>
    <property type="match status" value="1"/>
</dbReference>
<dbReference type="EMBL" id="LN907867">
    <property type="protein sequence ID" value="CUU42400.1"/>
    <property type="molecule type" value="Genomic_DNA"/>
</dbReference>
<gene>
    <name evidence="5" type="primary">mfpsA</name>
    <name evidence="4" type="ORF">BV133_2775</name>
    <name evidence="5" type="ORF">BVIRIDIS_14120</name>
</gene>
<dbReference type="GO" id="GO:0103011">
    <property type="term" value="F:mannosylfructose-phosphate synthase activity"/>
    <property type="evidence" value="ECO:0007669"/>
    <property type="project" value="UniProtKB-EC"/>
</dbReference>
<evidence type="ECO:0000259" key="3">
    <source>
        <dbReference type="Pfam" id="PF13439"/>
    </source>
</evidence>
<dbReference type="InterPro" id="IPR028098">
    <property type="entry name" value="Glyco_trans_4-like_N"/>
</dbReference>
<feature type="domain" description="Glycosyltransferase subfamily 4-like N-terminal" evidence="3">
    <location>
        <begin position="21"/>
        <end position="168"/>
    </location>
</feature>
<accession>A0A0H5BQ53</accession>
<evidence type="ECO:0000313" key="5">
    <source>
        <dbReference type="EMBL" id="CUU42400.1"/>
    </source>
</evidence>
<keyword evidence="2 5" id="KW-0808">Transferase</keyword>
<sequence length="365" mass="40037">MSATHRVLFLYWGRKGALSRLTLEAAKAAEAMHDVVSRVSVSTSNEIYRDFERSGVKLVPVRTFESAAGTFRLDRLLAARRQIREVIERDHIKSVVVLMSHMWTPFLAGMVRAAGATYTVVVHDADSHPGDAKAVVTDWLLRDARRASHVVTLSKHVARRLVARGIAPPDAITTLAHPTFNYQPKAMAAPAVAGFGFLFFGRIARYKGLDLFVAAAELLRQRGAKFRIGVVGEGNLEPYRERLVALGAEIDNRWVGDDEIPSILARYDAAVLSHLEASQSGVAVAAFNCGLPVIATAVGGLMEQVRHEETGLVVKNINASDIADAMERMMSDPELYARLKSGMSEYLADLSIPTFVRKMISVAER</sequence>
<dbReference type="CDD" id="cd03801">
    <property type="entry name" value="GT4_PimA-like"/>
    <property type="match status" value="1"/>
</dbReference>
<protein>
    <submittedName>
        <fullName evidence="4">Glycosyltransferase</fullName>
    </submittedName>
    <submittedName>
        <fullName evidence="5">Mannosylfructose-phosphate synthase</fullName>
        <ecNumber evidence="5">2.4.1.246</ecNumber>
    </submittedName>
</protein>
<dbReference type="Proteomes" id="UP000065734">
    <property type="component" value="Chromosome I"/>
</dbReference>
<keyword evidence="1 5" id="KW-0328">Glycosyltransferase</keyword>
<dbReference type="RefSeq" id="WP_055037459.1">
    <property type="nucleotide sequence ID" value="NZ_AP014854.2"/>
</dbReference>
<dbReference type="PANTHER" id="PTHR12526">
    <property type="entry name" value="GLYCOSYLTRANSFERASE"/>
    <property type="match status" value="1"/>
</dbReference>
<keyword evidence="6" id="KW-1185">Reference proteome</keyword>
<dbReference type="KEGG" id="bvr:BVIR_1967"/>